<evidence type="ECO:0000313" key="8">
    <source>
        <dbReference type="Proteomes" id="UP001207736"/>
    </source>
</evidence>
<evidence type="ECO:0000313" key="6">
    <source>
        <dbReference type="EMBL" id="GJM50245.1"/>
    </source>
</evidence>
<dbReference type="GO" id="GO:0009279">
    <property type="term" value="C:cell outer membrane"/>
    <property type="evidence" value="ECO:0007669"/>
    <property type="project" value="TreeGrafter"/>
</dbReference>
<comment type="caution">
    <text evidence="6">The sequence shown here is derived from an EMBL/GenBank/DDBJ whole genome shotgun (WGS) entry which is preliminary data.</text>
</comment>
<dbReference type="GO" id="GO:0017089">
    <property type="term" value="F:glycolipid transfer activity"/>
    <property type="evidence" value="ECO:0007669"/>
    <property type="project" value="TreeGrafter"/>
</dbReference>
<evidence type="ECO:0000259" key="4">
    <source>
        <dbReference type="Pfam" id="PF03968"/>
    </source>
</evidence>
<dbReference type="Proteomes" id="UP001208692">
    <property type="component" value="Unassembled WGS sequence"/>
</dbReference>
<dbReference type="InterPro" id="IPR005653">
    <property type="entry name" value="OstA-like_N"/>
</dbReference>
<gene>
    <name evidence="6" type="ORF">RCZ15_12180</name>
    <name evidence="7" type="ORF">RCZ16_17920</name>
</gene>
<accession>A0AAV5AXW5</accession>
<feature type="signal peptide" evidence="3">
    <location>
        <begin position="1"/>
        <end position="20"/>
    </location>
</feature>
<dbReference type="PANTHER" id="PTHR36504">
    <property type="entry name" value="LIPOPOLYSACCHARIDE EXPORT SYSTEM PROTEIN LPTA"/>
    <property type="match status" value="1"/>
</dbReference>
<dbReference type="PANTHER" id="PTHR36504:SF1">
    <property type="entry name" value="LIPOPOLYSACCHARIDE EXPORT SYSTEM PROTEIN LPTA"/>
    <property type="match status" value="1"/>
</dbReference>
<reference evidence="6 9" key="1">
    <citation type="submission" date="2021-11" db="EMBL/GenBank/DDBJ databases">
        <title>Draft genome sequence of Capnocytophaga sp. strain KC07075 isolated from cat oral cavity.</title>
        <authorList>
            <person name="Suzuki M."/>
            <person name="Imaoka K."/>
            <person name="Kimura M."/>
            <person name="Morikawa S."/>
            <person name="Maeda K."/>
        </authorList>
    </citation>
    <scope>NUCLEOTIDE SEQUENCE</scope>
    <source>
        <strain evidence="6">KC07075</strain>
        <strain evidence="7 9">KC07079</strain>
    </source>
</reference>
<organism evidence="6 8">
    <name type="scientific">Capnocytophaga catalasegens</name>
    <dbReference type="NCBI Taxonomy" id="1004260"/>
    <lineage>
        <taxon>Bacteria</taxon>
        <taxon>Pseudomonadati</taxon>
        <taxon>Bacteroidota</taxon>
        <taxon>Flavobacteriia</taxon>
        <taxon>Flavobacteriales</taxon>
        <taxon>Flavobacteriaceae</taxon>
        <taxon>Capnocytophaga</taxon>
    </lineage>
</organism>
<evidence type="ECO:0000259" key="5">
    <source>
        <dbReference type="Pfam" id="PF13100"/>
    </source>
</evidence>
<evidence type="ECO:0000313" key="7">
    <source>
        <dbReference type="EMBL" id="GJM53476.1"/>
    </source>
</evidence>
<evidence type="ECO:0000256" key="3">
    <source>
        <dbReference type="SAM" id="SignalP"/>
    </source>
</evidence>
<evidence type="ECO:0000313" key="9">
    <source>
        <dbReference type="Proteomes" id="UP001208692"/>
    </source>
</evidence>
<dbReference type="GO" id="GO:0015920">
    <property type="term" value="P:lipopolysaccharide transport"/>
    <property type="evidence" value="ECO:0007669"/>
    <property type="project" value="TreeGrafter"/>
</dbReference>
<dbReference type="AlphaFoldDB" id="A0AAV5AXW5"/>
<feature type="domain" description="Organic solvent tolerance-like N-terminal" evidence="5">
    <location>
        <begin position="56"/>
        <end position="187"/>
    </location>
</feature>
<keyword evidence="9" id="KW-1185">Reference proteome</keyword>
<dbReference type="Pfam" id="PF13100">
    <property type="entry name" value="OstA_2"/>
    <property type="match status" value="1"/>
</dbReference>
<protein>
    <recommendedName>
        <fullName evidence="4 5">Organic solvent tolerance-like N-terminal domain-containing protein</fullName>
    </recommendedName>
</protein>
<sequence>MYRLFYVLLLVFSFCHSVFSQTNTKSKQIEIVYGGTLTLDEVKYPGATIFNSDGERQVQFRHEGLDVWCDIAILYQQTNMVKAYGQVFLQQGDSLKMDSGYIEYNGDTKIALAKEKVKLRNDKMTLETEELFFDRNLQEAYYTNHGKITDEENVLTSKEGRYFVVPKKNKFVTNVKITNPDFVLVSEMLDYYHPTGHVYMFGATTITGKDYQIYSEKGFYDTHTEQGYFMKNSRIDYDHKIIFGDSLYFDKVRSFASSTNNIKIIDTINNTIVKGHYGEVYRALDSMFITKKALIISLVEQDSMYMHGKRIVVTGKAGERLVRAYPNARMYKSDMQGKCDSIHASELTGITQLIGKPVLWSGENQLTGDTIHVLSNTKTEQLDSLKVFDNAFIIEKDTLSDGFNQVKGKVLYGKFYNNKLKRIDLLQNTEVIYYVYTDNKEQVGINKTKCSRIRVWLNEKPEIENIIFYTEVEGAIYPDDKLAENERKFPNFVWRGDEKINAKEEIFPEEEQKIEPKKLQEMKTSEEIDAYELELSGSTEKNKETNTQ</sequence>
<evidence type="ECO:0000256" key="1">
    <source>
        <dbReference type="ARBA" id="ARBA00022729"/>
    </source>
</evidence>
<feature type="region of interest" description="Disordered" evidence="2">
    <location>
        <begin position="529"/>
        <end position="548"/>
    </location>
</feature>
<dbReference type="EMBL" id="BQKB01000041">
    <property type="protein sequence ID" value="GJM53476.1"/>
    <property type="molecule type" value="Genomic_DNA"/>
</dbReference>
<dbReference type="EMBL" id="BQKA01000023">
    <property type="protein sequence ID" value="GJM50245.1"/>
    <property type="molecule type" value="Genomic_DNA"/>
</dbReference>
<dbReference type="Proteomes" id="UP001207736">
    <property type="component" value="Unassembled WGS sequence"/>
</dbReference>
<proteinExistence type="predicted"/>
<feature type="chain" id="PRO_5043786396" description="Organic solvent tolerance-like N-terminal domain-containing protein" evidence="3">
    <location>
        <begin position="21"/>
        <end position="548"/>
    </location>
</feature>
<name>A0AAV5AXW5_9FLAO</name>
<evidence type="ECO:0000256" key="2">
    <source>
        <dbReference type="SAM" id="MobiDB-lite"/>
    </source>
</evidence>
<dbReference type="Gene3D" id="2.60.450.10">
    <property type="entry name" value="Lipopolysaccharide (LPS) transport protein A like domain"/>
    <property type="match status" value="2"/>
</dbReference>
<keyword evidence="1 3" id="KW-0732">Signal</keyword>
<dbReference type="RefSeq" id="WP_264847143.1">
    <property type="nucleotide sequence ID" value="NZ_BPMA01000041.1"/>
</dbReference>
<feature type="domain" description="Organic solvent tolerance-like N-terminal" evidence="4">
    <location>
        <begin position="299"/>
        <end position="377"/>
    </location>
</feature>
<dbReference type="Pfam" id="PF03968">
    <property type="entry name" value="LptD_N"/>
    <property type="match status" value="1"/>
</dbReference>
<dbReference type="InterPro" id="IPR052037">
    <property type="entry name" value="LPS_export_LptA"/>
</dbReference>
<dbReference type="GO" id="GO:0030288">
    <property type="term" value="C:outer membrane-bounded periplasmic space"/>
    <property type="evidence" value="ECO:0007669"/>
    <property type="project" value="TreeGrafter"/>
</dbReference>